<keyword evidence="1" id="KW-0802">TPR repeat</keyword>
<gene>
    <name evidence="2" type="ORF">QFZ53_000112</name>
</gene>
<name>A0AAW8EUK3_9MICO</name>
<dbReference type="InterPro" id="IPR011990">
    <property type="entry name" value="TPR-like_helical_dom_sf"/>
</dbReference>
<keyword evidence="3" id="KW-1185">Reference proteome</keyword>
<proteinExistence type="predicted"/>
<accession>A0AAW8EUK3</accession>
<dbReference type="Gene3D" id="1.25.40.10">
    <property type="entry name" value="Tetratricopeptide repeat domain"/>
    <property type="match status" value="1"/>
</dbReference>
<evidence type="ECO:0000313" key="2">
    <source>
        <dbReference type="EMBL" id="MDQ0645916.1"/>
    </source>
</evidence>
<dbReference type="RefSeq" id="WP_307292428.1">
    <property type="nucleotide sequence ID" value="NZ_JAUSXV010000001.1"/>
</dbReference>
<reference evidence="2 3" key="1">
    <citation type="submission" date="2023-07" db="EMBL/GenBank/DDBJ databases">
        <title>Comparative genomics of wheat-associated soil bacteria to identify genetic determinants of phenazine resistance.</title>
        <authorList>
            <person name="Mouncey N."/>
        </authorList>
    </citation>
    <scope>NUCLEOTIDE SEQUENCE [LARGE SCALE GENOMIC DNA]</scope>
    <source>
        <strain evidence="2 3">W4I9-1</strain>
    </source>
</reference>
<evidence type="ECO:0000256" key="1">
    <source>
        <dbReference type="PROSITE-ProRule" id="PRU00339"/>
    </source>
</evidence>
<comment type="caution">
    <text evidence="2">The sequence shown here is derived from an EMBL/GenBank/DDBJ whole genome shotgun (WGS) entry which is preliminary data.</text>
</comment>
<dbReference type="AlphaFoldDB" id="A0AAW8EUK3"/>
<sequence length="425" mass="47240">MNTTTNDERSAIEHDRDLAWELWDAQPTHPRIPELAHSVLAREPSFTGMIVLIALHREACGEIDEARRLLRDLIGRRDRQYLNAVKKLRDLEMSDGDFAEALRLCEIVLREQPDADWIEHMELGSALAYTGRAEEGWRRIDEAVGIAAAQGAQEHAIALGQRATRLFATAADPERLLPAAEEAYAADPTEYLLAVTLGYAYLNTYRPDEALDLFQRALREDPTFELAQNGVKVTRGFLEPIRTGAATMDTMREMQMGEYVWRRFVAKAFGADLADALVALDEVMPETLAATLRPPLDQAAAVASGGQDTIFAWHDGQEAGTGDLWGPGERFRLMTGAEVAEMNDGVEQDPAAWGDWDDKPDYFWVIFTDDAGDYLLEGLGGKLYRRSPGVPDVEVAPSPAEWIWDRVAAFGGRDPRPGRSRRTAG</sequence>
<protein>
    <submittedName>
        <fullName evidence="2">Tetratricopeptide (TPR) repeat protein</fullName>
    </submittedName>
</protein>
<dbReference type="PROSITE" id="PS50005">
    <property type="entry name" value="TPR"/>
    <property type="match status" value="1"/>
</dbReference>
<feature type="repeat" description="TPR" evidence="1">
    <location>
        <begin position="191"/>
        <end position="224"/>
    </location>
</feature>
<dbReference type="SUPFAM" id="SSF48452">
    <property type="entry name" value="TPR-like"/>
    <property type="match status" value="1"/>
</dbReference>
<dbReference type="EMBL" id="JAUSXV010000001">
    <property type="protein sequence ID" value="MDQ0645916.1"/>
    <property type="molecule type" value="Genomic_DNA"/>
</dbReference>
<dbReference type="Proteomes" id="UP001244427">
    <property type="component" value="Unassembled WGS sequence"/>
</dbReference>
<evidence type="ECO:0000313" key="3">
    <source>
        <dbReference type="Proteomes" id="UP001244427"/>
    </source>
</evidence>
<organism evidence="2 3">
    <name type="scientific">Microbacterium natoriense</name>
    <dbReference type="NCBI Taxonomy" id="284570"/>
    <lineage>
        <taxon>Bacteria</taxon>
        <taxon>Bacillati</taxon>
        <taxon>Actinomycetota</taxon>
        <taxon>Actinomycetes</taxon>
        <taxon>Micrococcales</taxon>
        <taxon>Microbacteriaceae</taxon>
        <taxon>Microbacterium</taxon>
    </lineage>
</organism>
<dbReference type="InterPro" id="IPR019734">
    <property type="entry name" value="TPR_rpt"/>
</dbReference>